<keyword evidence="1" id="KW-0808">Transferase</keyword>
<dbReference type="SUPFAM" id="SSF53448">
    <property type="entry name" value="Nucleotide-diphospho-sugar transferases"/>
    <property type="match status" value="1"/>
</dbReference>
<proteinExistence type="predicted"/>
<name>A0ABT3WDW4_9PROT</name>
<dbReference type="Gene3D" id="3.90.550.10">
    <property type="entry name" value="Spore Coat Polysaccharide Biosynthesis Protein SpsA, Chain A"/>
    <property type="match status" value="1"/>
</dbReference>
<reference evidence="1" key="1">
    <citation type="submission" date="2022-07" db="EMBL/GenBank/DDBJ databases">
        <title>Bombella genomes.</title>
        <authorList>
            <person name="Harer L."/>
            <person name="Styblova S."/>
            <person name="Ehrmann M."/>
        </authorList>
    </citation>
    <scope>NUCLEOTIDE SEQUENCE</scope>
    <source>
        <strain evidence="1">TMW 2.2559</strain>
    </source>
</reference>
<dbReference type="EMBL" id="JANIDV010000005">
    <property type="protein sequence ID" value="MCX5616863.1"/>
    <property type="molecule type" value="Genomic_DNA"/>
</dbReference>
<evidence type="ECO:0000313" key="2">
    <source>
        <dbReference type="Proteomes" id="UP001165633"/>
    </source>
</evidence>
<dbReference type="GO" id="GO:0016740">
    <property type="term" value="F:transferase activity"/>
    <property type="evidence" value="ECO:0007669"/>
    <property type="project" value="UniProtKB-KW"/>
</dbReference>
<accession>A0ABT3WDW4</accession>
<dbReference type="RefSeq" id="WP_266127838.1">
    <property type="nucleotide sequence ID" value="NZ_JANIDV010000005.1"/>
</dbReference>
<keyword evidence="2" id="KW-1185">Reference proteome</keyword>
<dbReference type="Proteomes" id="UP001165633">
    <property type="component" value="Unassembled WGS sequence"/>
</dbReference>
<sequence length="319" mass="35940">MPHADSLSPADAVPRRLIITGSDSRYFPLLQELIASIRAFPVLAGLEIGCIDGGLKKKQVTWLEQNGITVRSPKQFPHVSRWALRRRPNLAIELSKMWLDQLFPEHDTLLWIDADAWVQDCQAVELLLRAAEQTPHTLAITPEIFLHKPLFRLRWLPFGLVRLRSILYKNARLARLPRPICRSIGVRPTLNAGVFALSRMAPHWPRLQYWQGVALRHGKIFSSGQLALALTSYHDGYATALMPAGCNYLGPWQLDPQTGLLCEITFPHDPVGIVHLAGHDAMRLDPATTLDVPDRMGGTHALNLRFSTMRTYRTLHGLD</sequence>
<evidence type="ECO:0000313" key="1">
    <source>
        <dbReference type="EMBL" id="MCX5616863.1"/>
    </source>
</evidence>
<protein>
    <submittedName>
        <fullName evidence="1">Glycosyl transferase</fullName>
    </submittedName>
</protein>
<comment type="caution">
    <text evidence="1">The sequence shown here is derived from an EMBL/GenBank/DDBJ whole genome shotgun (WGS) entry which is preliminary data.</text>
</comment>
<organism evidence="1 2">
    <name type="scientific">Bombella dulcis</name>
    <dbReference type="NCBI Taxonomy" id="2967339"/>
    <lineage>
        <taxon>Bacteria</taxon>
        <taxon>Pseudomonadati</taxon>
        <taxon>Pseudomonadota</taxon>
        <taxon>Alphaproteobacteria</taxon>
        <taxon>Acetobacterales</taxon>
        <taxon>Acetobacteraceae</taxon>
        <taxon>Bombella</taxon>
    </lineage>
</organism>
<dbReference type="InterPro" id="IPR029044">
    <property type="entry name" value="Nucleotide-diphossugar_trans"/>
</dbReference>
<gene>
    <name evidence="1" type="ORF">NQF87_07760</name>
</gene>